<proteinExistence type="predicted"/>
<gene>
    <name evidence="1" type="ORF">QLQ22_08255</name>
</gene>
<accession>A0ACD4RG53</accession>
<dbReference type="Proteomes" id="UP001226091">
    <property type="component" value="Chromosome"/>
</dbReference>
<dbReference type="EMBL" id="CP126116">
    <property type="protein sequence ID" value="WHZ59303.1"/>
    <property type="molecule type" value="Genomic_DNA"/>
</dbReference>
<evidence type="ECO:0000313" key="1">
    <source>
        <dbReference type="EMBL" id="WHZ59303.1"/>
    </source>
</evidence>
<keyword evidence="2" id="KW-1185">Reference proteome</keyword>
<organism evidence="1 2">
    <name type="scientific">Metabacillus hrfriensis</name>
    <dbReference type="NCBI Taxonomy" id="3048891"/>
    <lineage>
        <taxon>Bacteria</taxon>
        <taxon>Bacillati</taxon>
        <taxon>Bacillota</taxon>
        <taxon>Bacilli</taxon>
        <taxon>Bacillales</taxon>
        <taxon>Bacillaceae</taxon>
        <taxon>Metabacillus</taxon>
    </lineage>
</organism>
<sequence>MNARQQEILHILLTQSDQHLLVQDIAEKVDCSEKTIRNDFKAIEEYIKQHSNASLIRKPGLGVYLEIEERDKTALFKQLHLANNPVYESNERVLQIAYQLLMSVKPVTVQDFALQYFVNKAIIKKDLDKIDEWLKDMDLTLISKQRVGLTIIGAEKNKRTAFSRFYQLTNNMTSSNQFIKEQFSSYEAEAVKIELKELQNRHSLYFTDETVESLIIHTLLMIKRIKLKQPVSISENEKSLLRDKKEYEWTSEFLKRLEPVFSLHFPEEEITYLALHILGGKIRYQQRNETDKLAGFTENNPMLLMLVHLLVNRMTELNMIEFTKDQTLLSGLKVHLYTTLNRLNYGLSVTNPMLDDIKKMYPYMFDMVINVLEEINQSFALSIPEEEAAYVTLHFQASIERLKSTREKKKNAVIVCHMGIGTSQLLKTKIERKFYSIHIMGCIAKADLKEFVSKYDVDLVISTVSLPELKIPHLVVSPLLTAAEEEKLMSFINQFEESVHHKIEESVLLKYTNPFLVFLQQDAEHRYEIIEMLADSLYEKGYVEKEYAHNAINREKMSSTTIGAGIAIPHGSPKLIKQSAIAIATLKKPIKWGSEKVTLVFMLAVKNDEHEETKQLFSELSYLTEQPAFIQTLIKEEDKMNFLSNFHVRR</sequence>
<evidence type="ECO:0000313" key="2">
    <source>
        <dbReference type="Proteomes" id="UP001226091"/>
    </source>
</evidence>
<reference evidence="2" key="1">
    <citation type="journal article" date="2025" name="Aquaculture">
        <title>Assessment of the bioflocculant production and safety properties of Metabacillus hrfriensis sp. nov. based on phenotypic and whole-genome sequencing analysis.</title>
        <authorList>
            <person name="Zhang R."/>
            <person name="Zhao Z."/>
            <person name="Luo L."/>
            <person name="Wang S."/>
            <person name="Guo K."/>
            <person name="Xu W."/>
        </authorList>
    </citation>
    <scope>NUCLEOTIDE SEQUENCE [LARGE SCALE GENOMIC DNA]</scope>
    <source>
        <strain evidence="2">CT-WN-B3</strain>
    </source>
</reference>
<protein>
    <submittedName>
        <fullName evidence="1">BglG family transcription antiterminator</fullName>
    </submittedName>
</protein>
<name>A0ACD4RG53_9BACI</name>